<protein>
    <submittedName>
        <fullName evidence="2">Uncharacterized protein</fullName>
    </submittedName>
</protein>
<feature type="region of interest" description="Disordered" evidence="1">
    <location>
        <begin position="21"/>
        <end position="88"/>
    </location>
</feature>
<reference evidence="2" key="2">
    <citation type="submission" date="2021-04" db="EMBL/GenBank/DDBJ databases">
        <authorList>
            <person name="Gilroy R."/>
        </authorList>
    </citation>
    <scope>NUCLEOTIDE SEQUENCE</scope>
    <source>
        <strain evidence="2">ChiHecec2B26-446</strain>
    </source>
</reference>
<name>A0A9D1PV22_9BACT</name>
<sequence length="235" mass="25762">MAYTPSDSLFLQHRHRAGWDWSIPTNAVPGVEDLPRRAPAPREEEPDDRAPVFTLEGFGTRGHNRPPKPATLNTVPGPGEGSAEPEPVRPAGSVAGRMTGAGTAQDTGEWDIPPVADEEAHVLRSVLLDRIARRLVELGTECIDRAHRAGSATRDLCRELLARRLPQAEAILASSRDTLSREPQGPDHLPDRFSDRLPESLLTQATLSRTTAQQDRTASDRELPDSAEARLRPQF</sequence>
<feature type="compositionally biased region" description="Basic and acidic residues" evidence="1">
    <location>
        <begin position="217"/>
        <end position="235"/>
    </location>
</feature>
<proteinExistence type="predicted"/>
<reference evidence="2" key="1">
    <citation type="journal article" date="2021" name="PeerJ">
        <title>Extensive microbial diversity within the chicken gut microbiome revealed by metagenomics and culture.</title>
        <authorList>
            <person name="Gilroy R."/>
            <person name="Ravi A."/>
            <person name="Getino M."/>
            <person name="Pursley I."/>
            <person name="Horton D.L."/>
            <person name="Alikhan N.F."/>
            <person name="Baker D."/>
            <person name="Gharbi K."/>
            <person name="Hall N."/>
            <person name="Watson M."/>
            <person name="Adriaenssens E.M."/>
            <person name="Foster-Nyarko E."/>
            <person name="Jarju S."/>
            <person name="Secka A."/>
            <person name="Antonio M."/>
            <person name="Oren A."/>
            <person name="Chaudhuri R.R."/>
            <person name="La Ragione R."/>
            <person name="Hildebrand F."/>
            <person name="Pallen M.J."/>
        </authorList>
    </citation>
    <scope>NUCLEOTIDE SEQUENCE</scope>
    <source>
        <strain evidence="2">ChiHecec2B26-446</strain>
    </source>
</reference>
<dbReference type="AlphaFoldDB" id="A0A9D1PV22"/>
<comment type="caution">
    <text evidence="2">The sequence shown here is derived from an EMBL/GenBank/DDBJ whole genome shotgun (WGS) entry which is preliminary data.</text>
</comment>
<feature type="compositionally biased region" description="Polar residues" evidence="1">
    <location>
        <begin position="201"/>
        <end position="216"/>
    </location>
</feature>
<dbReference type="Proteomes" id="UP000886752">
    <property type="component" value="Unassembled WGS sequence"/>
</dbReference>
<evidence type="ECO:0000256" key="1">
    <source>
        <dbReference type="SAM" id="MobiDB-lite"/>
    </source>
</evidence>
<evidence type="ECO:0000313" key="3">
    <source>
        <dbReference type="Proteomes" id="UP000886752"/>
    </source>
</evidence>
<dbReference type="EMBL" id="DXHV01000006">
    <property type="protein sequence ID" value="HIV99635.1"/>
    <property type="molecule type" value="Genomic_DNA"/>
</dbReference>
<feature type="compositionally biased region" description="Basic and acidic residues" evidence="1">
    <location>
        <begin position="33"/>
        <end position="43"/>
    </location>
</feature>
<accession>A0A9D1PV22</accession>
<feature type="compositionally biased region" description="Basic and acidic residues" evidence="1">
    <location>
        <begin position="178"/>
        <end position="198"/>
    </location>
</feature>
<feature type="region of interest" description="Disordered" evidence="1">
    <location>
        <begin position="173"/>
        <end position="235"/>
    </location>
</feature>
<gene>
    <name evidence="2" type="ORF">H9894_00330</name>
</gene>
<evidence type="ECO:0000313" key="2">
    <source>
        <dbReference type="EMBL" id="HIV99635.1"/>
    </source>
</evidence>
<organism evidence="2 3">
    <name type="scientific">Candidatus Desulfovibrio intestinipullorum</name>
    <dbReference type="NCBI Taxonomy" id="2838536"/>
    <lineage>
        <taxon>Bacteria</taxon>
        <taxon>Pseudomonadati</taxon>
        <taxon>Thermodesulfobacteriota</taxon>
        <taxon>Desulfovibrionia</taxon>
        <taxon>Desulfovibrionales</taxon>
        <taxon>Desulfovibrionaceae</taxon>
        <taxon>Desulfovibrio</taxon>
    </lineage>
</organism>